<dbReference type="CDD" id="cd17932">
    <property type="entry name" value="DEXQc_UvrD"/>
    <property type="match status" value="1"/>
</dbReference>
<feature type="binding site" evidence="6">
    <location>
        <begin position="28"/>
        <end position="35"/>
    </location>
    <ligand>
        <name>ATP</name>
        <dbReference type="ChEBI" id="CHEBI:30616"/>
    </ligand>
</feature>
<protein>
    <submittedName>
        <fullName evidence="8">ATP-dependent helicase</fullName>
        <ecNumber evidence="8">3.6.4.-</ecNumber>
    </submittedName>
</protein>
<evidence type="ECO:0000256" key="6">
    <source>
        <dbReference type="PROSITE-ProRule" id="PRU00560"/>
    </source>
</evidence>
<evidence type="ECO:0000313" key="8">
    <source>
        <dbReference type="EMBL" id="MFC5603162.1"/>
    </source>
</evidence>
<dbReference type="Pfam" id="PF00580">
    <property type="entry name" value="UvrD-helicase"/>
    <property type="match status" value="1"/>
</dbReference>
<evidence type="ECO:0000256" key="2">
    <source>
        <dbReference type="ARBA" id="ARBA00022801"/>
    </source>
</evidence>
<dbReference type="EC" id="3.6.4.-" evidence="8"/>
<dbReference type="PANTHER" id="PTHR11070:SF2">
    <property type="entry name" value="ATP-DEPENDENT DNA HELICASE SRS2"/>
    <property type="match status" value="1"/>
</dbReference>
<dbReference type="GO" id="GO:0004386">
    <property type="term" value="F:helicase activity"/>
    <property type="evidence" value="ECO:0007669"/>
    <property type="project" value="UniProtKB-KW"/>
</dbReference>
<organism evidence="8 9">
    <name type="scientific">Sporosarcina koreensis</name>
    <dbReference type="NCBI Taxonomy" id="334735"/>
    <lineage>
        <taxon>Bacteria</taxon>
        <taxon>Bacillati</taxon>
        <taxon>Bacillota</taxon>
        <taxon>Bacilli</taxon>
        <taxon>Bacillales</taxon>
        <taxon>Caryophanaceae</taxon>
        <taxon>Sporosarcina</taxon>
    </lineage>
</organism>
<evidence type="ECO:0000259" key="7">
    <source>
        <dbReference type="PROSITE" id="PS51198"/>
    </source>
</evidence>
<keyword evidence="4 6" id="KW-0067">ATP-binding</keyword>
<dbReference type="EMBL" id="JBHSNP010000011">
    <property type="protein sequence ID" value="MFC5603162.1"/>
    <property type="molecule type" value="Genomic_DNA"/>
</dbReference>
<evidence type="ECO:0000256" key="1">
    <source>
        <dbReference type="ARBA" id="ARBA00022741"/>
    </source>
</evidence>
<dbReference type="PANTHER" id="PTHR11070">
    <property type="entry name" value="UVRD / RECB / PCRA DNA HELICASE FAMILY MEMBER"/>
    <property type="match status" value="1"/>
</dbReference>
<keyword evidence="3 6" id="KW-0347">Helicase</keyword>
<dbReference type="PROSITE" id="PS51198">
    <property type="entry name" value="UVRD_HELICASE_ATP_BIND"/>
    <property type="match status" value="1"/>
</dbReference>
<evidence type="ECO:0000256" key="5">
    <source>
        <dbReference type="ARBA" id="ARBA00023125"/>
    </source>
</evidence>
<evidence type="ECO:0000313" key="9">
    <source>
        <dbReference type="Proteomes" id="UP001596071"/>
    </source>
</evidence>
<keyword evidence="9" id="KW-1185">Reference proteome</keyword>
<accession>A0ABW0TW06</accession>
<dbReference type="InterPro" id="IPR013986">
    <property type="entry name" value="DExx_box_DNA_helicase_dom_sf"/>
</dbReference>
<dbReference type="RefSeq" id="WP_381443472.1">
    <property type="nucleotide sequence ID" value="NZ_JBHSNP010000011.1"/>
</dbReference>
<comment type="caution">
    <text evidence="8">The sequence shown here is derived from an EMBL/GenBank/DDBJ whole genome shotgun (WGS) entry which is preliminary data.</text>
</comment>
<dbReference type="InterPro" id="IPR000212">
    <property type="entry name" value="DNA_helicase_UvrD/REP"/>
</dbReference>
<evidence type="ECO:0000256" key="4">
    <source>
        <dbReference type="ARBA" id="ARBA00022840"/>
    </source>
</evidence>
<name>A0ABW0TW06_9BACL</name>
<dbReference type="InterPro" id="IPR027417">
    <property type="entry name" value="P-loop_NTPase"/>
</dbReference>
<keyword evidence="1 6" id="KW-0547">Nucleotide-binding</keyword>
<dbReference type="Proteomes" id="UP001596071">
    <property type="component" value="Unassembled WGS sequence"/>
</dbReference>
<dbReference type="GO" id="GO:0016787">
    <property type="term" value="F:hydrolase activity"/>
    <property type="evidence" value="ECO:0007669"/>
    <property type="project" value="UniProtKB-KW"/>
</dbReference>
<gene>
    <name evidence="8" type="ORF">ACFPTP_07985</name>
</gene>
<keyword evidence="2 6" id="KW-0378">Hydrolase</keyword>
<reference evidence="9" key="1">
    <citation type="journal article" date="2019" name="Int. J. Syst. Evol. Microbiol.">
        <title>The Global Catalogue of Microorganisms (GCM) 10K type strain sequencing project: providing services to taxonomists for standard genome sequencing and annotation.</title>
        <authorList>
            <consortium name="The Broad Institute Genomics Platform"/>
            <consortium name="The Broad Institute Genome Sequencing Center for Infectious Disease"/>
            <person name="Wu L."/>
            <person name="Ma J."/>
        </authorList>
    </citation>
    <scope>NUCLEOTIDE SEQUENCE [LARGE SCALE GENOMIC DNA]</scope>
    <source>
        <strain evidence="9">KACC 11299</strain>
    </source>
</reference>
<keyword evidence="5" id="KW-0238">DNA-binding</keyword>
<evidence type="ECO:0000256" key="3">
    <source>
        <dbReference type="ARBA" id="ARBA00022806"/>
    </source>
</evidence>
<dbReference type="InterPro" id="IPR014016">
    <property type="entry name" value="UvrD-like_ATP-bd"/>
</dbReference>
<proteinExistence type="predicted"/>
<dbReference type="Gene3D" id="1.10.10.160">
    <property type="match status" value="1"/>
</dbReference>
<sequence>MLEKLLNGLNEKQQHAVTTTEGYVRVIAGAGSGKTKTLVNRYVYLVEALGISPKNILCVTFTNKAAAEMRKRVKSLLGNSNDGSLICTYHGFCVKVLREDIHHINYPKNFMILDEDDQKDILKEVYEELGLTIKFMKFDDVLKKIGTYKLNPEYVAALTNPSSAIDINLEDDTLIKVMNLYLKKQRKYFALDFQDLLNFVLYLYKQNPAVQAKWQERLHYIQVDEFQDSSSGQIGLINMLSEKHQNLFVVGDPDQAIYTWRGARPEYLVNFDKTHEPCETIIMNENYRSTPEILNLGNTIIKNNKVRIDKDLFTKNRVMV</sequence>
<dbReference type="SUPFAM" id="SSF52540">
    <property type="entry name" value="P-loop containing nucleoside triphosphate hydrolases"/>
    <property type="match status" value="1"/>
</dbReference>
<feature type="domain" description="UvrD-like helicase ATP-binding" evidence="7">
    <location>
        <begin position="7"/>
        <end position="290"/>
    </location>
</feature>
<dbReference type="Gene3D" id="3.40.50.300">
    <property type="entry name" value="P-loop containing nucleotide triphosphate hydrolases"/>
    <property type="match status" value="2"/>
</dbReference>